<dbReference type="OrthoDB" id="64477at2759"/>
<name>A0A395I4Q6_ASPHC</name>
<reference evidence="2 3" key="1">
    <citation type="submission" date="2018-02" db="EMBL/GenBank/DDBJ databases">
        <title>The genomes of Aspergillus section Nigri reveals drivers in fungal speciation.</title>
        <authorList>
            <consortium name="DOE Joint Genome Institute"/>
            <person name="Vesth T.C."/>
            <person name="Nybo J."/>
            <person name="Theobald S."/>
            <person name="Brandl J."/>
            <person name="Frisvad J.C."/>
            <person name="Nielsen K.F."/>
            <person name="Lyhne E.K."/>
            <person name="Kogle M.E."/>
            <person name="Kuo A."/>
            <person name="Riley R."/>
            <person name="Clum A."/>
            <person name="Nolan M."/>
            <person name="Lipzen A."/>
            <person name="Salamov A."/>
            <person name="Henrissat B."/>
            <person name="Wiebenga A."/>
            <person name="De vries R.P."/>
            <person name="Grigoriev I.V."/>
            <person name="Mortensen U.H."/>
            <person name="Andersen M.R."/>
            <person name="Baker S.E."/>
        </authorList>
    </citation>
    <scope>NUCLEOTIDE SEQUENCE [LARGE SCALE GENOMIC DNA]</scope>
    <source>
        <strain evidence="2 3">CBS 101889</strain>
    </source>
</reference>
<sequence length="201" mass="23029">MAPYEPPPTASFHSARLLYRAPEDNEEDRAFLQHAILNDSTIQAVSTSRLRRPLPQRSAEEFIKALQSSLLGVIICLPPPQTTPKPIPIGHLGFFNTWGANVEHNRNTMLGISLAEPYRGKGYGAEAINWGLDWAFLHAGLHRVSLNAFAYNERAVRLYRRLGFVEEGREREALLHMRRWHDVINFSMLEGEWARLRGWME</sequence>
<dbReference type="InterPro" id="IPR000182">
    <property type="entry name" value="GNAT_dom"/>
</dbReference>
<dbReference type="GO" id="GO:0016747">
    <property type="term" value="F:acyltransferase activity, transferring groups other than amino-acyl groups"/>
    <property type="evidence" value="ECO:0007669"/>
    <property type="project" value="InterPro"/>
</dbReference>
<dbReference type="Gene3D" id="3.40.630.30">
    <property type="match status" value="1"/>
</dbReference>
<dbReference type="Proteomes" id="UP000248961">
    <property type="component" value="Unassembled WGS sequence"/>
</dbReference>
<dbReference type="GeneID" id="37201900"/>
<keyword evidence="2" id="KW-0808">Transferase</keyword>
<accession>A0A395I4Q6</accession>
<evidence type="ECO:0000313" key="3">
    <source>
        <dbReference type="Proteomes" id="UP000248961"/>
    </source>
</evidence>
<dbReference type="Pfam" id="PF13302">
    <property type="entry name" value="Acetyltransf_3"/>
    <property type="match status" value="1"/>
</dbReference>
<proteinExistence type="predicted"/>
<evidence type="ECO:0000259" key="1">
    <source>
        <dbReference type="PROSITE" id="PS51186"/>
    </source>
</evidence>
<keyword evidence="2" id="KW-0012">Acyltransferase</keyword>
<dbReference type="EMBL" id="KZ824279">
    <property type="protein sequence ID" value="RAL13354.1"/>
    <property type="molecule type" value="Genomic_DNA"/>
</dbReference>
<dbReference type="SUPFAM" id="SSF55729">
    <property type="entry name" value="Acyl-CoA N-acyltransferases (Nat)"/>
    <property type="match status" value="1"/>
</dbReference>
<dbReference type="RefSeq" id="XP_025552508.1">
    <property type="nucleotide sequence ID" value="XM_025697611.1"/>
</dbReference>
<dbReference type="VEuPathDB" id="FungiDB:BO97DRAFT_433641"/>
<dbReference type="PROSITE" id="PS51186">
    <property type="entry name" value="GNAT"/>
    <property type="match status" value="1"/>
</dbReference>
<feature type="domain" description="N-acetyltransferase" evidence="1">
    <location>
        <begin position="19"/>
        <end position="190"/>
    </location>
</feature>
<dbReference type="PANTHER" id="PTHR43415">
    <property type="entry name" value="SPERMIDINE N(1)-ACETYLTRANSFERASE"/>
    <property type="match status" value="1"/>
</dbReference>
<evidence type="ECO:0000313" key="2">
    <source>
        <dbReference type="EMBL" id="RAL13354.1"/>
    </source>
</evidence>
<dbReference type="PANTHER" id="PTHR43415:SF3">
    <property type="entry name" value="GNAT-FAMILY ACETYLTRANSFERASE"/>
    <property type="match status" value="1"/>
</dbReference>
<protein>
    <submittedName>
        <fullName evidence="2">Acyl-CoA N-acyltransferase</fullName>
    </submittedName>
</protein>
<gene>
    <name evidence="2" type="ORF">BO97DRAFT_433641</name>
</gene>
<dbReference type="AlphaFoldDB" id="A0A395I4Q6"/>
<dbReference type="InterPro" id="IPR016181">
    <property type="entry name" value="Acyl_CoA_acyltransferase"/>
</dbReference>
<organism evidence="2 3">
    <name type="scientific">Aspergillus homomorphus (strain CBS 101889)</name>
    <dbReference type="NCBI Taxonomy" id="1450537"/>
    <lineage>
        <taxon>Eukaryota</taxon>
        <taxon>Fungi</taxon>
        <taxon>Dikarya</taxon>
        <taxon>Ascomycota</taxon>
        <taxon>Pezizomycotina</taxon>
        <taxon>Eurotiomycetes</taxon>
        <taxon>Eurotiomycetidae</taxon>
        <taxon>Eurotiales</taxon>
        <taxon>Aspergillaceae</taxon>
        <taxon>Aspergillus</taxon>
        <taxon>Aspergillus subgen. Circumdati</taxon>
    </lineage>
</organism>
<keyword evidence="3" id="KW-1185">Reference proteome</keyword>